<name>A0ACC2DGP1_DIPCM</name>
<evidence type="ECO:0000313" key="2">
    <source>
        <dbReference type="Proteomes" id="UP001162992"/>
    </source>
</evidence>
<organism evidence="1 2">
    <name type="scientific">Diphasiastrum complanatum</name>
    <name type="common">Issler's clubmoss</name>
    <name type="synonym">Lycopodium complanatum</name>
    <dbReference type="NCBI Taxonomy" id="34168"/>
    <lineage>
        <taxon>Eukaryota</taxon>
        <taxon>Viridiplantae</taxon>
        <taxon>Streptophyta</taxon>
        <taxon>Embryophyta</taxon>
        <taxon>Tracheophyta</taxon>
        <taxon>Lycopodiopsida</taxon>
        <taxon>Lycopodiales</taxon>
        <taxon>Lycopodiaceae</taxon>
        <taxon>Lycopodioideae</taxon>
        <taxon>Diphasiastrum</taxon>
    </lineage>
</organism>
<protein>
    <submittedName>
        <fullName evidence="1">Uncharacterized protein</fullName>
    </submittedName>
</protein>
<proteinExistence type="predicted"/>
<comment type="caution">
    <text evidence="1">The sequence shown here is derived from an EMBL/GenBank/DDBJ whole genome shotgun (WGS) entry which is preliminary data.</text>
</comment>
<accession>A0ACC2DGP1</accession>
<gene>
    <name evidence="1" type="ORF">O6H91_06G099600</name>
</gene>
<keyword evidence="2" id="KW-1185">Reference proteome</keyword>
<evidence type="ECO:0000313" key="1">
    <source>
        <dbReference type="EMBL" id="KAJ7553470.1"/>
    </source>
</evidence>
<dbReference type="Proteomes" id="UP001162992">
    <property type="component" value="Chromosome 6"/>
</dbReference>
<reference evidence="2" key="1">
    <citation type="journal article" date="2024" name="Proc. Natl. Acad. Sci. U.S.A.">
        <title>Extraordinary preservation of gene collinearity over three hundred million years revealed in homosporous lycophytes.</title>
        <authorList>
            <person name="Li C."/>
            <person name="Wickell D."/>
            <person name="Kuo L.Y."/>
            <person name="Chen X."/>
            <person name="Nie B."/>
            <person name="Liao X."/>
            <person name="Peng D."/>
            <person name="Ji J."/>
            <person name="Jenkins J."/>
            <person name="Williams M."/>
            <person name="Shu S."/>
            <person name="Plott C."/>
            <person name="Barry K."/>
            <person name="Rajasekar S."/>
            <person name="Grimwood J."/>
            <person name="Han X."/>
            <person name="Sun S."/>
            <person name="Hou Z."/>
            <person name="He W."/>
            <person name="Dai G."/>
            <person name="Sun C."/>
            <person name="Schmutz J."/>
            <person name="Leebens-Mack J.H."/>
            <person name="Li F.W."/>
            <person name="Wang L."/>
        </authorList>
    </citation>
    <scope>NUCLEOTIDE SEQUENCE [LARGE SCALE GENOMIC DNA]</scope>
    <source>
        <strain evidence="2">cv. PW_Plant_1</strain>
    </source>
</reference>
<dbReference type="EMBL" id="CM055097">
    <property type="protein sequence ID" value="KAJ7553470.1"/>
    <property type="molecule type" value="Genomic_DNA"/>
</dbReference>
<sequence length="724" mass="79304">MESHNSRGSYGHHLPQGMLCNKYPCPVGTTPGYSYRSMNGEGEPPLPKRVKIEPVEDMESPFSPSLVMGNAQWPIELIKPPPYPQPSQSSHQMRLHSNSGGISFDLVQDLPEMRKSRADPSGQFVLHGNLGEFQAFPPGYKSPLNNLFNPTLTSPVNPVSGEMITMSDSCSWGMGSQSVDTQLQLVPYAHTNVVANHSVSHLPLAIQPLALSEPRTEECDFFAQQAEDEMPLEAYTLGLESDESEQDVGGGLALSIEASDASNDPVGASLPLALSSSKPASDQCLQVLTPEQEIDNFKSLVKAKKEEGDLCSHKDLRREAVQGTLVTFEELRLTCVKEQEDFVPVELVGFRRRADLKAASLMREKGLWLNSQKLIGNIPGVQVGDTFNFRIELCILGLHRQHRAGIDYITAQKSAFNKAVATSVVIGTTEQYGDDVDMGETVIYTGQGGTPRGAKEGDGSAQDQKLVRGNIALKNSFELHIPVRVIRGHRLKNKRSGTVYTYDGLYLVNGMKYELGVAGNHVFKFLLQRMKNQAPLKDVGSFQVHTKSLPPCANRSVGPEPLMIEGPLDSRKQSNIMPLRSLSPVKKRSFVQGQLMVGRNALLNAPLHPIGCNQSSPHVLSLGKPQKEFTCLERPAHLVGNSNISSPCLIQVMMPAPFNRSLNLADLRNYTCYSSPLPGYGVPFFQGPLNKLSWTIPLSYGKLFSENEASSTKGPGNLLEYDVN</sequence>